<comment type="caution">
    <text evidence="2">The sequence shown here is derived from an EMBL/GenBank/DDBJ whole genome shotgun (WGS) entry which is preliminary data.</text>
</comment>
<dbReference type="RefSeq" id="WP_010419192.1">
    <property type="nucleotide sequence ID" value="NZ_MCRM02000010.1"/>
</dbReference>
<dbReference type="InterPro" id="IPR050325">
    <property type="entry name" value="Prot/Nucl_acid_deglycase"/>
</dbReference>
<proteinExistence type="predicted"/>
<dbReference type="Pfam" id="PF01965">
    <property type="entry name" value="DJ-1_PfpI"/>
    <property type="match status" value="1"/>
</dbReference>
<evidence type="ECO:0000313" key="3">
    <source>
        <dbReference type="Proteomes" id="UP000094669"/>
    </source>
</evidence>
<evidence type="ECO:0000259" key="1">
    <source>
        <dbReference type="Pfam" id="PF01965"/>
    </source>
</evidence>
<dbReference type="Gene3D" id="3.40.50.880">
    <property type="match status" value="1"/>
</dbReference>
<sequence>MAKVLVPFATGMEEIEAVVIVDVLRRAGIQVITAGLSDGPVQASRGTRHLPDTILSEIVHEDFDMVVLPGGNLGTQNLGKDPNIIELLNRYKKQGKWIAAICAAPSILKEHGILNSGQKFTGFPGSVEKTSEYTGSRLEESGKIITSIGPGSAFEFALRIVDILAGSAKKKEVESGLYLHR</sequence>
<dbReference type="EMBL" id="MCRM02000010">
    <property type="protein sequence ID" value="PNV74819.1"/>
    <property type="molecule type" value="Genomic_DNA"/>
</dbReference>
<dbReference type="CDD" id="cd03135">
    <property type="entry name" value="GATase1_DJ-1"/>
    <property type="match status" value="1"/>
</dbReference>
<keyword evidence="3" id="KW-1185">Reference proteome</keyword>
<dbReference type="PANTHER" id="PTHR48094">
    <property type="entry name" value="PROTEIN/NUCLEIC ACID DEGLYCASE DJ-1-RELATED"/>
    <property type="match status" value="1"/>
</dbReference>
<dbReference type="InterPro" id="IPR002818">
    <property type="entry name" value="DJ-1/PfpI"/>
</dbReference>
<dbReference type="SUPFAM" id="SSF52317">
    <property type="entry name" value="Class I glutamine amidotransferase-like"/>
    <property type="match status" value="1"/>
</dbReference>
<dbReference type="NCBIfam" id="TIGR01383">
    <property type="entry name" value="not_thiJ"/>
    <property type="match status" value="1"/>
</dbReference>
<name>A0ABX4YI17_9LEPT</name>
<dbReference type="InterPro" id="IPR029062">
    <property type="entry name" value="Class_I_gatase-like"/>
</dbReference>
<dbReference type="Proteomes" id="UP000094669">
    <property type="component" value="Unassembled WGS sequence"/>
</dbReference>
<dbReference type="InterPro" id="IPR006287">
    <property type="entry name" value="DJ-1"/>
</dbReference>
<gene>
    <name evidence="2" type="ORF">BES34_011115</name>
</gene>
<dbReference type="PANTHER" id="PTHR48094:SF12">
    <property type="entry name" value="PARKINSON DISEASE PROTEIN 7 HOMOLOG"/>
    <property type="match status" value="1"/>
</dbReference>
<protein>
    <submittedName>
        <fullName evidence="2">DJ-1 family protein</fullName>
    </submittedName>
</protein>
<feature type="domain" description="DJ-1/PfpI" evidence="1">
    <location>
        <begin position="2"/>
        <end position="162"/>
    </location>
</feature>
<accession>A0ABX4YI17</accession>
<reference evidence="2" key="1">
    <citation type="submission" date="2018-01" db="EMBL/GenBank/DDBJ databases">
        <title>Genomic characterization of Leptospira inadai serogroup Lyme isolated from captured rat in Brazil and comparative analysis with human reference strain.</title>
        <authorList>
            <person name="Moreno L.Z."/>
            <person name="Loureiro A.P."/>
            <person name="Miraglia F."/>
            <person name="Kremer F.S."/>
            <person name="Eslabao M.R."/>
            <person name="Dellagostin O.A."/>
            <person name="Lilenbaum W."/>
            <person name="Moreno A.M."/>
        </authorList>
    </citation>
    <scope>NUCLEOTIDE SEQUENCE [LARGE SCALE GENOMIC DNA]</scope>
    <source>
        <strain evidence="2">M34/99</strain>
    </source>
</reference>
<organism evidence="2 3">
    <name type="scientific">Leptospira inadai serovar Lyme</name>
    <dbReference type="NCBI Taxonomy" id="293084"/>
    <lineage>
        <taxon>Bacteria</taxon>
        <taxon>Pseudomonadati</taxon>
        <taxon>Spirochaetota</taxon>
        <taxon>Spirochaetia</taxon>
        <taxon>Leptospirales</taxon>
        <taxon>Leptospiraceae</taxon>
        <taxon>Leptospira</taxon>
    </lineage>
</organism>
<evidence type="ECO:0000313" key="2">
    <source>
        <dbReference type="EMBL" id="PNV74819.1"/>
    </source>
</evidence>